<accession>A0A4R3JWL1</accession>
<dbReference type="AlphaFoldDB" id="A0A4R3JWL1"/>
<dbReference type="Gene3D" id="1.10.10.10">
    <property type="entry name" value="Winged helix-like DNA-binding domain superfamily/Winged helix DNA-binding domain"/>
    <property type="match status" value="1"/>
</dbReference>
<reference evidence="2 3" key="1">
    <citation type="submission" date="2019-03" db="EMBL/GenBank/DDBJ databases">
        <title>Genomic Encyclopedia of Type Strains, Phase IV (KMG-IV): sequencing the most valuable type-strain genomes for metagenomic binning, comparative biology and taxonomic classification.</title>
        <authorList>
            <person name="Goeker M."/>
        </authorList>
    </citation>
    <scope>NUCLEOTIDE SEQUENCE [LARGE SCALE GENOMIC DNA]</scope>
    <source>
        <strain evidence="2 3">DSM 103923</strain>
    </source>
</reference>
<comment type="subcellular location">
    <subcellularLocation>
        <location evidence="1">Cytoplasm</location>
    </subcellularLocation>
</comment>
<keyword evidence="1" id="KW-0862">Zinc</keyword>
<keyword evidence="1" id="KW-0804">Transcription</keyword>
<keyword evidence="1" id="KW-0963">Cytoplasm</keyword>
<keyword evidence="1" id="KW-0805">Transcription regulation</keyword>
<organism evidence="2 3">
    <name type="scientific">Sulfuritortus calidifontis</name>
    <dbReference type="NCBI Taxonomy" id="1914471"/>
    <lineage>
        <taxon>Bacteria</taxon>
        <taxon>Pseudomonadati</taxon>
        <taxon>Pseudomonadota</taxon>
        <taxon>Betaproteobacteria</taxon>
        <taxon>Nitrosomonadales</taxon>
        <taxon>Thiobacillaceae</taxon>
        <taxon>Sulfuritortus</taxon>
    </lineage>
</organism>
<dbReference type="GO" id="GO:0008270">
    <property type="term" value="F:zinc ion binding"/>
    <property type="evidence" value="ECO:0007669"/>
    <property type="project" value="TreeGrafter"/>
</dbReference>
<dbReference type="RefSeq" id="WP_126462597.1">
    <property type="nucleotide sequence ID" value="NZ_AP018721.1"/>
</dbReference>
<dbReference type="PANTHER" id="PTHR33202:SF7">
    <property type="entry name" value="FERRIC UPTAKE REGULATION PROTEIN"/>
    <property type="match status" value="1"/>
</dbReference>
<dbReference type="OrthoDB" id="8659436at2"/>
<dbReference type="GO" id="GO:0003700">
    <property type="term" value="F:DNA-binding transcription factor activity"/>
    <property type="evidence" value="ECO:0007669"/>
    <property type="project" value="UniProtKB-UniRule"/>
</dbReference>
<sequence>MLKHANPNLSREDMALLLREHGITPTHQRIEIAHTLFSRCEHLSADQIMASVNLRHSETSKATVYNTLKLFLEKGLIREVIVDPSKVFYDPNTAPHHHFFNVESGELTDIEADAMQISGLPELPQGMVADSVDIIVRIRPSHSGGLHA</sequence>
<comment type="similarity">
    <text evidence="1">Belongs to the Fur family.</text>
</comment>
<evidence type="ECO:0000313" key="3">
    <source>
        <dbReference type="Proteomes" id="UP000295135"/>
    </source>
</evidence>
<keyword evidence="3" id="KW-1185">Reference proteome</keyword>
<dbReference type="Proteomes" id="UP000295135">
    <property type="component" value="Unassembled WGS sequence"/>
</dbReference>
<keyword evidence="1" id="KW-0678">Repressor</keyword>
<dbReference type="InterPro" id="IPR036390">
    <property type="entry name" value="WH_DNA-bd_sf"/>
</dbReference>
<comment type="caution">
    <text evidence="2">The sequence shown here is derived from an EMBL/GenBank/DDBJ whole genome shotgun (WGS) entry which is preliminary data.</text>
</comment>
<evidence type="ECO:0000313" key="2">
    <source>
        <dbReference type="EMBL" id="TCS72708.1"/>
    </source>
</evidence>
<keyword evidence="1" id="KW-0479">Metal-binding</keyword>
<dbReference type="PANTHER" id="PTHR33202">
    <property type="entry name" value="ZINC UPTAKE REGULATION PROTEIN"/>
    <property type="match status" value="1"/>
</dbReference>
<dbReference type="GO" id="GO:0000976">
    <property type="term" value="F:transcription cis-regulatory region binding"/>
    <property type="evidence" value="ECO:0007669"/>
    <property type="project" value="TreeGrafter"/>
</dbReference>
<proteinExistence type="inferred from homology"/>
<dbReference type="InterPro" id="IPR002481">
    <property type="entry name" value="FUR"/>
</dbReference>
<keyword evidence="1" id="KW-0408">Iron</keyword>
<dbReference type="EMBL" id="SLZY01000004">
    <property type="protein sequence ID" value="TCS72708.1"/>
    <property type="molecule type" value="Genomic_DNA"/>
</dbReference>
<gene>
    <name evidence="1" type="primary">fur</name>
    <name evidence="2" type="ORF">EDC61_104124</name>
</gene>
<dbReference type="InterPro" id="IPR036388">
    <property type="entry name" value="WH-like_DNA-bd_sf"/>
</dbReference>
<keyword evidence="1" id="KW-0238">DNA-binding</keyword>
<name>A0A4R3JWL1_9PROT</name>
<dbReference type="Pfam" id="PF01475">
    <property type="entry name" value="FUR"/>
    <property type="match status" value="1"/>
</dbReference>
<dbReference type="SUPFAM" id="SSF46785">
    <property type="entry name" value="Winged helix' DNA-binding domain"/>
    <property type="match status" value="1"/>
</dbReference>
<comment type="subunit">
    <text evidence="1">Homodimer.</text>
</comment>
<dbReference type="GO" id="GO:1900376">
    <property type="term" value="P:regulation of secondary metabolite biosynthetic process"/>
    <property type="evidence" value="ECO:0007669"/>
    <property type="project" value="TreeGrafter"/>
</dbReference>
<dbReference type="GO" id="GO:0045892">
    <property type="term" value="P:negative regulation of DNA-templated transcription"/>
    <property type="evidence" value="ECO:0007669"/>
    <property type="project" value="TreeGrafter"/>
</dbReference>
<dbReference type="CDD" id="cd07153">
    <property type="entry name" value="Fur_like"/>
    <property type="match status" value="1"/>
</dbReference>
<protein>
    <recommendedName>
        <fullName evidence="1">Ferric uptake regulation protein</fullName>
    </recommendedName>
</protein>
<evidence type="ECO:0000256" key="1">
    <source>
        <dbReference type="RuleBase" id="RU364037"/>
    </source>
</evidence>
<dbReference type="GO" id="GO:0005737">
    <property type="term" value="C:cytoplasm"/>
    <property type="evidence" value="ECO:0007669"/>
    <property type="project" value="UniProtKB-SubCell"/>
</dbReference>